<reference evidence="1 2" key="1">
    <citation type="submission" date="2015-01" db="EMBL/GenBank/DDBJ databases">
        <title>Draft genome of the acidophilic iron oxidizer Ferrimicrobium acidiphilum strain T23.</title>
        <authorList>
            <person name="Poehlein A."/>
            <person name="Eisen S."/>
            <person name="Schloemann M."/>
            <person name="Johnson B.D."/>
            <person name="Daniel R."/>
            <person name="Muehling M."/>
        </authorList>
    </citation>
    <scope>NUCLEOTIDE SEQUENCE [LARGE SCALE GENOMIC DNA]</scope>
    <source>
        <strain evidence="1 2">T23</strain>
    </source>
</reference>
<organism evidence="1 2">
    <name type="scientific">Ferrimicrobium acidiphilum DSM 19497</name>
    <dbReference type="NCBI Taxonomy" id="1121877"/>
    <lineage>
        <taxon>Bacteria</taxon>
        <taxon>Bacillati</taxon>
        <taxon>Actinomycetota</taxon>
        <taxon>Acidimicrobiia</taxon>
        <taxon>Acidimicrobiales</taxon>
        <taxon>Acidimicrobiaceae</taxon>
        <taxon>Ferrimicrobium</taxon>
    </lineage>
</organism>
<proteinExistence type="predicted"/>
<gene>
    <name evidence="1" type="ORF">FEAC_20080</name>
</gene>
<evidence type="ECO:0000313" key="2">
    <source>
        <dbReference type="Proteomes" id="UP000032336"/>
    </source>
</evidence>
<protein>
    <submittedName>
        <fullName evidence="1">Uncharacterized protein</fullName>
    </submittedName>
</protein>
<evidence type="ECO:0000313" key="1">
    <source>
        <dbReference type="EMBL" id="KJE76273.1"/>
    </source>
</evidence>
<accession>A0A0D8FSM2</accession>
<keyword evidence="2" id="KW-1185">Reference proteome</keyword>
<dbReference type="Proteomes" id="UP000032336">
    <property type="component" value="Unassembled WGS sequence"/>
</dbReference>
<dbReference type="EMBL" id="JXUW01000019">
    <property type="protein sequence ID" value="KJE76273.1"/>
    <property type="molecule type" value="Genomic_DNA"/>
</dbReference>
<dbReference type="AlphaFoldDB" id="A0A0D8FSM2"/>
<comment type="caution">
    <text evidence="1">The sequence shown here is derived from an EMBL/GenBank/DDBJ whole genome shotgun (WGS) entry which is preliminary data.</text>
</comment>
<name>A0A0D8FSM2_9ACTN</name>
<sequence>MGMPAIVADGSYERQDYVGQVLYEVALRHNRDSQRDDPHELIKKIYSQSLLRGFDQLHPKKGYENMHERANGDCIRERTKANLSAQQPSC</sequence>